<evidence type="ECO:0000313" key="1">
    <source>
        <dbReference type="EMBL" id="PWW47918.1"/>
    </source>
</evidence>
<protein>
    <recommendedName>
        <fullName evidence="3">Nucleotidyltransferase-like protein</fullName>
    </recommendedName>
</protein>
<dbReference type="EMBL" id="QGUB01000002">
    <property type="protein sequence ID" value="PWW47918.1"/>
    <property type="molecule type" value="Genomic_DNA"/>
</dbReference>
<dbReference type="AlphaFoldDB" id="A0A317RGI3"/>
<evidence type="ECO:0000313" key="2">
    <source>
        <dbReference type="Proteomes" id="UP000246483"/>
    </source>
</evidence>
<comment type="caution">
    <text evidence="1">The sequence shown here is derived from an EMBL/GenBank/DDBJ whole genome shotgun (WGS) entry which is preliminary data.</text>
</comment>
<dbReference type="RefSeq" id="WP_040436700.1">
    <property type="nucleotide sequence ID" value="NZ_ALEE01000582.1"/>
</dbReference>
<organism evidence="1 2">
    <name type="scientific">Melaminivora alkalimesophila</name>
    <dbReference type="NCBI Taxonomy" id="1165852"/>
    <lineage>
        <taxon>Bacteria</taxon>
        <taxon>Pseudomonadati</taxon>
        <taxon>Pseudomonadota</taxon>
        <taxon>Betaproteobacteria</taxon>
        <taxon>Burkholderiales</taxon>
        <taxon>Comamonadaceae</taxon>
        <taxon>Melaminivora</taxon>
    </lineage>
</organism>
<name>A0A317RGI3_9BURK</name>
<gene>
    <name evidence="1" type="ORF">DFR36_102297</name>
</gene>
<dbReference type="Proteomes" id="UP000246483">
    <property type="component" value="Unassembled WGS sequence"/>
</dbReference>
<reference evidence="1 2" key="1">
    <citation type="submission" date="2018-05" db="EMBL/GenBank/DDBJ databases">
        <title>Genomic Encyclopedia of Type Strains, Phase IV (KMG-IV): sequencing the most valuable type-strain genomes for metagenomic binning, comparative biology and taxonomic classification.</title>
        <authorList>
            <person name="Goeker M."/>
        </authorList>
    </citation>
    <scope>NUCLEOTIDE SEQUENCE [LARGE SCALE GENOMIC DNA]</scope>
    <source>
        <strain evidence="1 2">DSM 26006</strain>
    </source>
</reference>
<proteinExistence type="predicted"/>
<dbReference type="OrthoDB" id="9157371at2"/>
<sequence>MPAPPVAVEIAHAAARLAVEEGLEWGAAKRRAVRDLGLPARTALPDNDLVEDAVREYIDLFCADTQPQELEALRRLALRWMERLEAFRPYLGGAVWHGTATRLSDVYLVLFCDDPKSAEIALIDHGVRYEPTTVSGLRGEPVEALSLSSHSPELGEEIGVHLLVHDLDDLRGALRRDARGRTPRGDAAAVRRLLEQETAPAAGRQSH</sequence>
<accession>A0A317RGI3</accession>
<keyword evidence="2" id="KW-1185">Reference proteome</keyword>
<evidence type="ECO:0008006" key="3">
    <source>
        <dbReference type="Google" id="ProtNLM"/>
    </source>
</evidence>